<dbReference type="OrthoDB" id="10250783at2759"/>
<dbReference type="InterPro" id="IPR013578">
    <property type="entry name" value="Peptidase_M16C_assoc"/>
</dbReference>
<dbReference type="PANTHER" id="PTHR43016:SF13">
    <property type="entry name" value="PRESEQUENCE PROTEASE, MITOCHONDRIAL"/>
    <property type="match status" value="1"/>
</dbReference>
<dbReference type="InterPro" id="IPR055130">
    <property type="entry name" value="PreP_C"/>
</dbReference>
<evidence type="ECO:0000313" key="9">
    <source>
        <dbReference type="EMBL" id="RKP03808.1"/>
    </source>
</evidence>
<feature type="compositionally biased region" description="Low complexity" evidence="6">
    <location>
        <begin position="256"/>
        <end position="277"/>
    </location>
</feature>
<evidence type="ECO:0000256" key="3">
    <source>
        <dbReference type="ARBA" id="ARBA00020167"/>
    </source>
</evidence>
<comment type="function">
    <text evidence="5">Degrades mitochondrial transit peptides after their cleavage in the intermembrane space or in the matrix, and presequence peptides; clearance of these peptides is required to keep the presequence processing machinery running. Preferentially cleaves the N-terminal side of paired basic amino acid residues. Also degrades other unstructured peptides. May function as an ATP-dependent peptidase as opposed to a metalloendopeptidase.</text>
</comment>
<dbReference type="GO" id="GO:0016485">
    <property type="term" value="P:protein processing"/>
    <property type="evidence" value="ECO:0007669"/>
    <property type="project" value="TreeGrafter"/>
</dbReference>
<dbReference type="Pfam" id="PF05193">
    <property type="entry name" value="Peptidase_M16_C"/>
    <property type="match status" value="1"/>
</dbReference>
<evidence type="ECO:0000256" key="4">
    <source>
        <dbReference type="ARBA" id="ARBA00034552"/>
    </source>
</evidence>
<dbReference type="FunFam" id="3.30.830.10:FF:000011">
    <property type="entry name" value="Presequence protease, mitochondrial"/>
    <property type="match status" value="1"/>
</dbReference>
<evidence type="ECO:0000313" key="11">
    <source>
        <dbReference type="Proteomes" id="UP000274922"/>
    </source>
</evidence>
<reference evidence="9" key="2">
    <citation type="submission" date="2018-04" db="EMBL/GenBank/DDBJ databases">
        <title>Leveraging single-cell genomics to expand the Fungal Tree of Life.</title>
        <authorList>
            <consortium name="DOE Joint Genome Institute"/>
            <person name="Ahrendt S.R."/>
            <person name="Quandt C.A."/>
            <person name="Ciobanu D."/>
            <person name="Clum A."/>
            <person name="Salamov A."/>
            <person name="Andreopoulos B."/>
            <person name="Cheng J.-F."/>
            <person name="Woyke T."/>
            <person name="Pelin A."/>
            <person name="Henrissat B."/>
            <person name="Benny G.L."/>
            <person name="Smith M.E."/>
            <person name="James T.Y."/>
            <person name="Grigoriev I.V."/>
        </authorList>
    </citation>
    <scope>NUCLEOTIDE SEQUENCE</scope>
    <source>
        <strain evidence="9">ATCC 52028</strain>
    </source>
</reference>
<dbReference type="GO" id="GO:0046872">
    <property type="term" value="F:metal ion binding"/>
    <property type="evidence" value="ECO:0007669"/>
    <property type="project" value="InterPro"/>
</dbReference>
<dbReference type="InterPro" id="IPR011249">
    <property type="entry name" value="Metalloenz_LuxS/M16"/>
</dbReference>
<reference evidence="10 11" key="1">
    <citation type="journal article" date="2018" name="Nat. Microbiol.">
        <title>Leveraging single-cell genomics to expand the fungal tree of life.</title>
        <authorList>
            <person name="Ahrendt S.R."/>
            <person name="Quandt C.A."/>
            <person name="Ciobanu D."/>
            <person name="Clum A."/>
            <person name="Salamov A."/>
            <person name="Andreopoulos B."/>
            <person name="Cheng J.F."/>
            <person name="Woyke T."/>
            <person name="Pelin A."/>
            <person name="Henrissat B."/>
            <person name="Reynolds N.K."/>
            <person name="Benny G.L."/>
            <person name="Smith M.E."/>
            <person name="James T.Y."/>
            <person name="Grigoriev I.V."/>
        </authorList>
    </citation>
    <scope>NUCLEOTIDE SEQUENCE [LARGE SCALE GENOMIC DNA]</scope>
    <source>
        <strain evidence="10 11">ATCC 52028</strain>
    </source>
</reference>
<comment type="subunit">
    <text evidence="2">Monomer and homodimer; homodimerization is induced by binding of the substrate.</text>
</comment>
<evidence type="ECO:0000256" key="1">
    <source>
        <dbReference type="ARBA" id="ARBA00007575"/>
    </source>
</evidence>
<feature type="domain" description="Peptidase M16C associated" evidence="7">
    <location>
        <begin position="589"/>
        <end position="834"/>
    </location>
</feature>
<keyword evidence="11" id="KW-1185">Reference proteome</keyword>
<evidence type="ECO:0000256" key="5">
    <source>
        <dbReference type="ARBA" id="ARBA00045897"/>
    </source>
</evidence>
<dbReference type="GO" id="GO:0005759">
    <property type="term" value="C:mitochondrial matrix"/>
    <property type="evidence" value="ECO:0007669"/>
    <property type="project" value="TreeGrafter"/>
</dbReference>
<dbReference type="Proteomes" id="UP000268535">
    <property type="component" value="Unassembled WGS sequence"/>
</dbReference>
<dbReference type="SMART" id="SM01264">
    <property type="entry name" value="M16C_associated"/>
    <property type="match status" value="1"/>
</dbReference>
<feature type="region of interest" description="Disordered" evidence="6">
    <location>
        <begin position="252"/>
        <end position="277"/>
    </location>
</feature>
<dbReference type="SUPFAM" id="SSF63411">
    <property type="entry name" value="LuxS/MPP-like metallohydrolase"/>
    <property type="match status" value="4"/>
</dbReference>
<dbReference type="Proteomes" id="UP000274922">
    <property type="component" value="Unassembled WGS sequence"/>
</dbReference>
<organism evidence="8 10">
    <name type="scientific">Caulochytrium protostelioides</name>
    <dbReference type="NCBI Taxonomy" id="1555241"/>
    <lineage>
        <taxon>Eukaryota</taxon>
        <taxon>Fungi</taxon>
        <taxon>Fungi incertae sedis</taxon>
        <taxon>Chytridiomycota</taxon>
        <taxon>Chytridiomycota incertae sedis</taxon>
        <taxon>Chytridiomycetes</taxon>
        <taxon>Caulochytriales</taxon>
        <taxon>Caulochytriaceae</taxon>
        <taxon>Caulochytrium</taxon>
    </lineage>
</organism>
<comment type="similarity">
    <text evidence="1">Belongs to the peptidase M16 family. PreP subfamily.</text>
</comment>
<dbReference type="Pfam" id="PF08367">
    <property type="entry name" value="M16C_assoc"/>
    <property type="match status" value="1"/>
</dbReference>
<gene>
    <name evidence="8" type="ORF">CAUPRSCDRAFT_7029</name>
    <name evidence="9" type="ORF">CXG81DRAFT_8975</name>
</gene>
<evidence type="ECO:0000313" key="10">
    <source>
        <dbReference type="Proteomes" id="UP000268535"/>
    </source>
</evidence>
<dbReference type="EMBL" id="ML014117">
    <property type="protein sequence ID" value="RKP03808.1"/>
    <property type="molecule type" value="Genomic_DNA"/>
</dbReference>
<dbReference type="AlphaFoldDB" id="A0A4P9X0D6"/>
<dbReference type="Pfam" id="PF22516">
    <property type="entry name" value="PreP_C"/>
    <property type="match status" value="1"/>
</dbReference>
<evidence type="ECO:0000256" key="6">
    <source>
        <dbReference type="SAM" id="MobiDB-lite"/>
    </source>
</evidence>
<dbReference type="Gene3D" id="3.30.830.10">
    <property type="entry name" value="Metalloenzyme, LuxS/M16 peptidase-like"/>
    <property type="match status" value="4"/>
</dbReference>
<evidence type="ECO:0000313" key="8">
    <source>
        <dbReference type="EMBL" id="RKO97096.1"/>
    </source>
</evidence>
<dbReference type="InterPro" id="IPR007863">
    <property type="entry name" value="Peptidase_M16_C"/>
</dbReference>
<reference evidence="8" key="3">
    <citation type="submission" date="2018-08" db="EMBL/GenBank/DDBJ databases">
        <title>Leveraging single-cell genomics to expand the Fungal Tree of Life.</title>
        <authorList>
            <consortium name="DOE Joint Genome Institute"/>
            <person name="Ahrendt S.R."/>
            <person name="Quandt C.A."/>
            <person name="Ciobanu D."/>
            <person name="Clum A."/>
            <person name="Salamov A."/>
            <person name="Andreopoulos B."/>
            <person name="Cheng J.-F."/>
            <person name="Woyke T."/>
            <person name="Pelin A."/>
            <person name="Henrissat B."/>
            <person name="Reynolds N."/>
            <person name="Benny G.L."/>
            <person name="Smith M.E."/>
            <person name="James T.Y."/>
            <person name="Grigoriev I.V."/>
        </authorList>
    </citation>
    <scope>NUCLEOTIDE SEQUENCE</scope>
    <source>
        <strain evidence="8">ATCC 52028</strain>
    </source>
</reference>
<dbReference type="PANTHER" id="PTHR43016">
    <property type="entry name" value="PRESEQUENCE PROTEASE"/>
    <property type="match status" value="1"/>
</dbReference>
<evidence type="ECO:0000256" key="2">
    <source>
        <dbReference type="ARBA" id="ARBA00011853"/>
    </source>
</evidence>
<dbReference type="EMBL" id="ML009415">
    <property type="protein sequence ID" value="RKO97096.1"/>
    <property type="molecule type" value="Genomic_DNA"/>
</dbReference>
<dbReference type="GO" id="GO:0004222">
    <property type="term" value="F:metalloendopeptidase activity"/>
    <property type="evidence" value="ECO:0007669"/>
    <property type="project" value="TreeGrafter"/>
</dbReference>
<evidence type="ECO:0000259" key="7">
    <source>
        <dbReference type="SMART" id="SM01264"/>
    </source>
</evidence>
<accession>A0A4P9X0D6</accession>
<dbReference type="STRING" id="1555241.A0A4P9X0D6"/>
<proteinExistence type="inferred from homology"/>
<name>A0A4P9X0D6_9FUNG</name>
<protein>
    <recommendedName>
        <fullName evidence="3">Presequence protease, mitochondrial</fullName>
    </recommendedName>
    <alternativeName>
        <fullName evidence="4">Pitrilysin metalloproteinase</fullName>
    </alternativeName>
</protein>
<sequence>MHRSRALRKALGRAAASTAAPLPVPLPAGAAFTAAVSGARPAVRVAADGRVHGGARRGLATLAASPSSLASSPSSSPPPLDPAAFWAGLSEAQRQLLATFPQVQAEVIDACPRDFVTLKVVPVPEFQVVLAHLQHVPSGAEYLHCYSRDTNNVFAVGFCTPVADDTGVPHILEHTVLCGSRQFPVRDPFFLMLQRSVSTYMNACTGDDATWYPFSSENAQDFENLRAIYLDAVFSPLLRQNDFRQEGWRLERDDAAPSSDPAASAAASPSPAPSSSPTKGFKFGGVVYNEMKGALSEWSALYRIALQKHLLKGTNYANESGGNPRAITDLTYEQLKAFWARHYHPSNARFWSYGDLPLARHIDGIRGRLDGVDRRPAIVSKVAQPTVAPADHDVTITAPFDPNAPADQQGKIGLTWLTHSVEDSETTFELSLIGSLLMDGPTSPLYQALLESKLGSGYLTGSGLDTSIRWNLFTLGVQGCKPEHFARIQQTILDTLAQVCRDGGFPAQKVDVTLRQYEMSLKHKVSNFGIQLVNTLYPFWVQGGDVSKCLSVTDNIQRFRAKMQADPGYLAQRMRQLLLDNPNHIALKMVPDAEFEQQLAAEELTRLVRHVQQADLAQVEKDNAALKQSQETKQDIGCLPKLSLADLQQAPARRYPMALSYPQGVAFHTRQTTTNGLNYFNIAKSLDGLPSPLHPHLPLYTSLFAMQPTRSKTLSELEMAIRSVSGRLGIDFWHATDIGDLQRFHTHLGIALHTLDAPDAEQAFQLASEIFQETVWDEDRVLTALYNAADAAGSDLASAGHRLAIQAASGALTSARRFAEQTGGLAYVQHISDLAKQGPDALAQAMPALRAINDFVVNAAPAAHTPNALKSVVIHQSDVPPAAYERFLESMPCSGWMVDPSSSSSSSSAAAAAAAAEDTAMKPSFTKRFYELPFAVNYTASAFVGAPYAHRDSPLLQLLAKVLSDQYLHTEVREKGGAYGGFASYAPTDGIFSMASYRDPPRTSRTMAIYERAAHWAAGLSEHVTESSLECAKLTLVGAMSAPVDAAAEGMEFYTHGITAEHRQARREAILGATRADLERVAQTYLAHQPHSDVILGNAEEGKHLADFGFTAQTTFSDA</sequence>